<feature type="compositionally biased region" description="Basic and acidic residues" evidence="1">
    <location>
        <begin position="342"/>
        <end position="352"/>
    </location>
</feature>
<name>A0A0K8SBG8_LYGHE</name>
<proteinExistence type="predicted"/>
<feature type="region of interest" description="Disordered" evidence="1">
    <location>
        <begin position="329"/>
        <end position="352"/>
    </location>
</feature>
<dbReference type="Pfam" id="PF26215">
    <property type="entry name" value="HTH_animal"/>
    <property type="match status" value="1"/>
</dbReference>
<dbReference type="PANTHER" id="PTHR21301:SF10">
    <property type="entry name" value="REVERSE TRANSCRIPTASE DOMAIN-CONTAINING PROTEIN"/>
    <property type="match status" value="1"/>
</dbReference>
<accession>A0A0K8SBG8</accession>
<organism evidence="3">
    <name type="scientific">Lygus hesperus</name>
    <name type="common">Western plant bug</name>
    <dbReference type="NCBI Taxonomy" id="30085"/>
    <lineage>
        <taxon>Eukaryota</taxon>
        <taxon>Metazoa</taxon>
        <taxon>Ecdysozoa</taxon>
        <taxon>Arthropoda</taxon>
        <taxon>Hexapoda</taxon>
        <taxon>Insecta</taxon>
        <taxon>Pterygota</taxon>
        <taxon>Neoptera</taxon>
        <taxon>Paraneoptera</taxon>
        <taxon>Hemiptera</taxon>
        <taxon>Heteroptera</taxon>
        <taxon>Panheteroptera</taxon>
        <taxon>Cimicomorpha</taxon>
        <taxon>Miridae</taxon>
        <taxon>Mirini</taxon>
        <taxon>Lygus</taxon>
    </lineage>
</organism>
<dbReference type="PANTHER" id="PTHR21301">
    <property type="entry name" value="REVERSE TRANSCRIPTASE"/>
    <property type="match status" value="1"/>
</dbReference>
<feature type="domain" description="Helix-turn-helix" evidence="2">
    <location>
        <begin position="96"/>
        <end position="150"/>
    </location>
</feature>
<evidence type="ECO:0000313" key="3">
    <source>
        <dbReference type="EMBL" id="JAG50636.1"/>
    </source>
</evidence>
<reference evidence="3" key="1">
    <citation type="submission" date="2014-09" db="EMBL/GenBank/DDBJ databases">
        <authorList>
            <person name="Magalhaes I.L.F."/>
            <person name="Oliveira U."/>
            <person name="Santos F.R."/>
            <person name="Vidigal T.H.D.A."/>
            <person name="Brescovit A.D."/>
            <person name="Santos A.J."/>
        </authorList>
    </citation>
    <scope>NUCLEOTIDE SEQUENCE</scope>
</reference>
<sequence>ILADICTNFLLDQIVPTLPFRLPFLYKFVDDLLLCVPKNSLHIILAKFNRFHSRLQFTSETEDQNQTIPFLDVQICRMSCGKIETKWWQKPQNKGRYINYQSQCPYHQKINFVQNLINRVRTLSSPKFHKECENKIVDILLLNNYPHYLICKLLKQKPKSSEPSSPTQNSKFYSLTYVKHLSEKLNKVLTSNNETSKIAFKNHATINKILSKTKDPVQKDLQSDLVYQIPCECGLSYIGQTHSHLKVRIRDHKNSIKPEQNRRNGPDPTALCTHAKLGHTFDFDKTKILTFETQKFKRELKEMISIERNKNKVINKRNDVQNLSKCYSNLINSTPRNPPIRRPPDPNHSRAD</sequence>
<feature type="non-terminal residue" evidence="3">
    <location>
        <position position="1"/>
    </location>
</feature>
<dbReference type="InterPro" id="IPR058912">
    <property type="entry name" value="HTH_animal"/>
</dbReference>
<dbReference type="EMBL" id="GBRD01000087">
    <property type="protein sequence ID" value="JAG65734.1"/>
    <property type="molecule type" value="Transcribed_RNA"/>
</dbReference>
<protein>
    <recommendedName>
        <fullName evidence="2">Helix-turn-helix domain-containing protein</fullName>
    </recommendedName>
</protein>
<dbReference type="AlphaFoldDB" id="A0A0K8SBG8"/>
<evidence type="ECO:0000259" key="2">
    <source>
        <dbReference type="Pfam" id="PF26215"/>
    </source>
</evidence>
<dbReference type="EMBL" id="GBRD01015190">
    <property type="protein sequence ID" value="JAG50636.1"/>
    <property type="molecule type" value="Transcribed_RNA"/>
</dbReference>
<evidence type="ECO:0000256" key="1">
    <source>
        <dbReference type="SAM" id="MobiDB-lite"/>
    </source>
</evidence>